<name>A0AA85JHT2_TRIRE</name>
<dbReference type="WBParaSite" id="TREG1_22270.1">
    <property type="protein sequence ID" value="TREG1_22270.1"/>
    <property type="gene ID" value="TREG1_22270"/>
</dbReference>
<dbReference type="Proteomes" id="UP000050795">
    <property type="component" value="Unassembled WGS sequence"/>
</dbReference>
<evidence type="ECO:0000313" key="2">
    <source>
        <dbReference type="WBParaSite" id="TREG1_22270.1"/>
    </source>
</evidence>
<protein>
    <submittedName>
        <fullName evidence="2">Uncharacterized protein</fullName>
    </submittedName>
</protein>
<accession>A0AA85JHT2</accession>
<keyword evidence="1" id="KW-1185">Reference proteome</keyword>
<reference evidence="2" key="2">
    <citation type="submission" date="2023-11" db="UniProtKB">
        <authorList>
            <consortium name="WormBaseParasite"/>
        </authorList>
    </citation>
    <scope>IDENTIFICATION</scope>
</reference>
<reference evidence="1" key="1">
    <citation type="submission" date="2022-06" db="EMBL/GenBank/DDBJ databases">
        <authorList>
            <person name="Berger JAMES D."/>
            <person name="Berger JAMES D."/>
        </authorList>
    </citation>
    <scope>NUCLEOTIDE SEQUENCE [LARGE SCALE GENOMIC DNA]</scope>
</reference>
<sequence length="150" mass="16062">MPTTAKLNKGSVQLEREVEINADAVAEGTHTCETVSVIDQHVAHLSSDASAKPELIVKDSSGGGLAGRQISESRATTAFDPPLTSSTGINQSSLVLSSTMKQTPINSSILCNDYASISPFERTKDIAQFSEDKPSVKERSSLNDFFRIMS</sequence>
<proteinExistence type="predicted"/>
<evidence type="ECO:0000313" key="1">
    <source>
        <dbReference type="Proteomes" id="UP000050795"/>
    </source>
</evidence>
<dbReference type="AlphaFoldDB" id="A0AA85JHT2"/>
<organism evidence="1 2">
    <name type="scientific">Trichobilharzia regenti</name>
    <name type="common">Nasal bird schistosome</name>
    <dbReference type="NCBI Taxonomy" id="157069"/>
    <lineage>
        <taxon>Eukaryota</taxon>
        <taxon>Metazoa</taxon>
        <taxon>Spiralia</taxon>
        <taxon>Lophotrochozoa</taxon>
        <taxon>Platyhelminthes</taxon>
        <taxon>Trematoda</taxon>
        <taxon>Digenea</taxon>
        <taxon>Strigeidida</taxon>
        <taxon>Schistosomatoidea</taxon>
        <taxon>Schistosomatidae</taxon>
        <taxon>Trichobilharzia</taxon>
    </lineage>
</organism>